<dbReference type="EMBL" id="JAQQWK010000002">
    <property type="protein sequence ID" value="KAK8052605.1"/>
    <property type="molecule type" value="Genomic_DNA"/>
</dbReference>
<gene>
    <name evidence="1" type="ORF">PG993_003990</name>
</gene>
<accession>A0ABR1U130</accession>
<dbReference type="Proteomes" id="UP001444661">
    <property type="component" value="Unassembled WGS sequence"/>
</dbReference>
<proteinExistence type="predicted"/>
<name>A0ABR1U130_9PEZI</name>
<evidence type="ECO:0000313" key="2">
    <source>
        <dbReference type="Proteomes" id="UP001444661"/>
    </source>
</evidence>
<keyword evidence="2" id="KW-1185">Reference proteome</keyword>
<organism evidence="1 2">
    <name type="scientific">Apiospora rasikravindrae</name>
    <dbReference type="NCBI Taxonomy" id="990691"/>
    <lineage>
        <taxon>Eukaryota</taxon>
        <taxon>Fungi</taxon>
        <taxon>Dikarya</taxon>
        <taxon>Ascomycota</taxon>
        <taxon>Pezizomycotina</taxon>
        <taxon>Sordariomycetes</taxon>
        <taxon>Xylariomycetidae</taxon>
        <taxon>Amphisphaeriales</taxon>
        <taxon>Apiosporaceae</taxon>
        <taxon>Apiospora</taxon>
    </lineage>
</organism>
<comment type="caution">
    <text evidence="1">The sequence shown here is derived from an EMBL/GenBank/DDBJ whole genome shotgun (WGS) entry which is preliminary data.</text>
</comment>
<protein>
    <submittedName>
        <fullName evidence="1">Uncharacterized protein</fullName>
    </submittedName>
</protein>
<evidence type="ECO:0000313" key="1">
    <source>
        <dbReference type="EMBL" id="KAK8052605.1"/>
    </source>
</evidence>
<sequence length="88" mass="9931">MAAKRCQRPHCKEDADADERYCYIHLCVGTDDSWCGRRKSSDADQCPDCTCTYVFQPGKDFFNDNHTVGDQCKYLADGEVQGRRVATG</sequence>
<reference evidence="1 2" key="1">
    <citation type="submission" date="2023-01" db="EMBL/GenBank/DDBJ databases">
        <title>Analysis of 21 Apiospora genomes using comparative genomics revels a genus with tremendous synthesis potential of carbohydrate active enzymes and secondary metabolites.</title>
        <authorList>
            <person name="Sorensen T."/>
        </authorList>
    </citation>
    <scope>NUCLEOTIDE SEQUENCE [LARGE SCALE GENOMIC DNA]</scope>
    <source>
        <strain evidence="1 2">CBS 33761</strain>
    </source>
</reference>